<evidence type="ECO:0000256" key="10">
    <source>
        <dbReference type="ARBA" id="ARBA00023242"/>
    </source>
</evidence>
<keyword evidence="16" id="KW-1185">Reference proteome</keyword>
<dbReference type="PANTHER" id="PTHR23328">
    <property type="entry name" value="RING-TYPE DOMAIN-CONTAINING PROTEIN"/>
    <property type="match status" value="1"/>
</dbReference>
<keyword evidence="8" id="KW-0833">Ubl conjugation pathway</keyword>
<evidence type="ECO:0000256" key="1">
    <source>
        <dbReference type="ARBA" id="ARBA00000900"/>
    </source>
</evidence>
<dbReference type="CDD" id="cd16550">
    <property type="entry name" value="RING-HC_RNF168"/>
    <property type="match status" value="1"/>
</dbReference>
<evidence type="ECO:0000256" key="6">
    <source>
        <dbReference type="ARBA" id="ARBA00022763"/>
    </source>
</evidence>
<feature type="compositionally biased region" description="Basic and acidic residues" evidence="13">
    <location>
        <begin position="614"/>
        <end position="633"/>
    </location>
</feature>
<dbReference type="GO" id="GO:0031491">
    <property type="term" value="F:nucleosome binding"/>
    <property type="evidence" value="ECO:0007669"/>
    <property type="project" value="TreeGrafter"/>
</dbReference>
<feature type="region of interest" description="Disordered" evidence="13">
    <location>
        <begin position="212"/>
        <end position="234"/>
    </location>
</feature>
<evidence type="ECO:0000256" key="3">
    <source>
        <dbReference type="ARBA" id="ARBA00012483"/>
    </source>
</evidence>
<dbReference type="GO" id="GO:0035861">
    <property type="term" value="C:site of double-strand break"/>
    <property type="evidence" value="ECO:0007669"/>
    <property type="project" value="TreeGrafter"/>
</dbReference>
<keyword evidence="6" id="KW-0227">DNA damage</keyword>
<dbReference type="InterPro" id="IPR018957">
    <property type="entry name" value="Znf_C3HC4_RING-type"/>
</dbReference>
<organism evidence="15 16">
    <name type="scientific">Littorina saxatilis</name>
    <dbReference type="NCBI Taxonomy" id="31220"/>
    <lineage>
        <taxon>Eukaryota</taxon>
        <taxon>Metazoa</taxon>
        <taxon>Spiralia</taxon>
        <taxon>Lophotrochozoa</taxon>
        <taxon>Mollusca</taxon>
        <taxon>Gastropoda</taxon>
        <taxon>Caenogastropoda</taxon>
        <taxon>Littorinimorpha</taxon>
        <taxon>Littorinoidea</taxon>
        <taxon>Littorinidae</taxon>
        <taxon>Littorina</taxon>
    </lineage>
</organism>
<dbReference type="InterPro" id="IPR001841">
    <property type="entry name" value="Znf_RING"/>
</dbReference>
<dbReference type="EMBL" id="JBAMIC010000024">
    <property type="protein sequence ID" value="KAK7090558.1"/>
    <property type="molecule type" value="Genomic_DNA"/>
</dbReference>
<sequence>MAGTSASTIGGSNKDSLEDCMCTICLCILIHPVTLPCGHELCRPCFKQTVEEASLSCPMCRTRISTWSRKASKAKTLVNQERWEQIQRLFPGRVQRRLDGLDDETDEETEEREEIDVCYRRMVQLSKPGEIRQEYEAELKRLEEQQEAERQQEEEASVDLIQRLRSKEEREEEELRHQLEEIAARDARLAEELGKVINEAEGDTPVNRLLQESKDNYPNRILQRPNSSTPTLTVTPSRVKDQLVKNNKTLETFFRRLPAGVRTASRCSSEPKTGPSEKTVAKSGGSGLSSTSTRPESVPPGTDKENLPQLASQHSLPASSSQPEIYEEIDVGETYSRESVTSRGVPSREVVDGEVDIGETYSRTCATSREVEIGETYARDLVTGRRVKSQTSVHFDSSDCVTISDEGLPPRVKIGGGEDSRFRPIQSSPKTPPCMVTNSLLEPCVVRITPRILFSTRSLSTTTFPIVSSCVTPSIAQPVGQSKPDMGALKTKLLGEGTSTELKPSSAANGCVPTDELHVRRARSVSPPRMKVIPRSQKASYDDSHKSPYSRSSLKDFRQRRKHYSPVQESLSDTEVEISSPHRLMNGLKPAAKKTSREARNVREVKIVFEGERSRISSDTNKSRLMDNRKVLNDAETATGKTKSPTVDRSVSPVTVNNTDRPSSPGRVERRRPLSPQSAKKRSRSDSQQQPELTTLQPSESSSASSLSSSSSSKPLGIFNPATVPPWTDALYTDTVKGKGKRLVKKSVNGVFSQRNSPKKTVSVKKAGKPDSGKKIASAEKTVDAEKLNSVSKVLPVIVESSMGDRAKKVTHVNGVDQHKTPKKNRSNSRSGSGTGKKAVSGGQREVAQPASKLPSLDKKDVGSVKEKKTSPAKKPSPLKTAGEKKTGGEQVNSVSATDRTQNGDVDNPIEPSSSSIDTPSTSVDNETDNTGKLVQRVKRQNTAPTALDQESTEKTVPVKATSKPLENGKKSSAAKSRKVLSPQRSIKDWFSPKQVAASKLKGKAPIVRGKKRAGVAEQKLNVNGKKKTGVKKSKTVSTSESEVSDLSSASSSSATSPEKFTVRASSRAKKVNPKLNAFVLSNKLQQLQAHASPSKTDITSPKSTPSKSTSSSPTKSQTSTKPKRQNATPSKYQKSENSTPSKCQKSAQPKSQNLTATQSQKRKLSDSPDKNSPAKMRKLSPSKSPSKRDVAQDAFSSGEEEEGLTQEEKDLRLALRLQRQFDLADKLNLNIVRFKGTDDQYSLRESRSESNMN</sequence>
<dbReference type="GO" id="GO:0061630">
    <property type="term" value="F:ubiquitin protein ligase activity"/>
    <property type="evidence" value="ECO:0007669"/>
    <property type="project" value="UniProtKB-EC"/>
</dbReference>
<feature type="region of interest" description="Disordered" evidence="13">
    <location>
        <begin position="753"/>
        <end position="787"/>
    </location>
</feature>
<dbReference type="Pfam" id="PF00097">
    <property type="entry name" value="zf-C3HC4"/>
    <property type="match status" value="1"/>
</dbReference>
<evidence type="ECO:0000313" key="16">
    <source>
        <dbReference type="Proteomes" id="UP001374579"/>
    </source>
</evidence>
<keyword evidence="12" id="KW-0175">Coiled coil</keyword>
<dbReference type="SUPFAM" id="SSF57850">
    <property type="entry name" value="RING/U-box"/>
    <property type="match status" value="1"/>
</dbReference>
<feature type="compositionally biased region" description="Polar residues" evidence="13">
    <location>
        <begin position="890"/>
        <end position="905"/>
    </location>
</feature>
<feature type="region of interest" description="Disordered" evidence="13">
    <location>
        <begin position="261"/>
        <end position="324"/>
    </location>
</feature>
<name>A0AAN9G055_9CAEN</name>
<comment type="catalytic activity">
    <reaction evidence="1">
        <text>S-ubiquitinyl-[E2 ubiquitin-conjugating enzyme]-L-cysteine + [acceptor protein]-L-lysine = [E2 ubiquitin-conjugating enzyme]-L-cysteine + N(6)-ubiquitinyl-[acceptor protein]-L-lysine.</text>
        <dbReference type="EC" id="2.3.2.27"/>
    </reaction>
</comment>
<feature type="compositionally biased region" description="Low complexity" evidence="13">
    <location>
        <begin position="1093"/>
        <end position="1121"/>
    </location>
</feature>
<feature type="compositionally biased region" description="Polar residues" evidence="13">
    <location>
        <begin position="1126"/>
        <end position="1160"/>
    </location>
</feature>
<keyword evidence="5" id="KW-0479">Metal-binding</keyword>
<feature type="coiled-coil region" evidence="12">
    <location>
        <begin position="132"/>
        <end position="192"/>
    </location>
</feature>
<feature type="compositionally biased region" description="Low complexity" evidence="13">
    <location>
        <begin position="699"/>
        <end position="713"/>
    </location>
</feature>
<dbReference type="CDD" id="cd22249">
    <property type="entry name" value="UDM1_RNF168_RNF169-like"/>
    <property type="match status" value="1"/>
</dbReference>
<feature type="compositionally biased region" description="Polar residues" evidence="13">
    <location>
        <begin position="639"/>
        <end position="662"/>
    </location>
</feature>
<dbReference type="PANTHER" id="PTHR23328:SF0">
    <property type="entry name" value="RING-TYPE DOMAIN-CONTAINING PROTEIN"/>
    <property type="match status" value="1"/>
</dbReference>
<evidence type="ECO:0000256" key="5">
    <source>
        <dbReference type="ARBA" id="ARBA00022723"/>
    </source>
</evidence>
<feature type="compositionally biased region" description="Basic and acidic residues" evidence="13">
    <location>
        <begin position="856"/>
        <end position="870"/>
    </location>
</feature>
<protein>
    <recommendedName>
        <fullName evidence="3">RING-type E3 ubiquitin transferase</fullName>
        <ecNumber evidence="3">2.3.2.27</ecNumber>
    </recommendedName>
</protein>
<dbReference type="AlphaFoldDB" id="A0AAN9G055"/>
<evidence type="ECO:0000256" key="13">
    <source>
        <dbReference type="SAM" id="MobiDB-lite"/>
    </source>
</evidence>
<gene>
    <name evidence="15" type="ORF">V1264_010335</name>
</gene>
<comment type="caution">
    <text evidence="15">The sequence shown here is derived from an EMBL/GenBank/DDBJ whole genome shotgun (WGS) entry which is preliminary data.</text>
</comment>
<feature type="compositionally biased region" description="Low complexity" evidence="13">
    <location>
        <begin position="1036"/>
        <end position="1057"/>
    </location>
</feature>
<feature type="compositionally biased region" description="Polar residues" evidence="13">
    <location>
        <begin position="224"/>
        <end position="234"/>
    </location>
</feature>
<feature type="compositionally biased region" description="Polar residues" evidence="13">
    <location>
        <begin position="309"/>
        <end position="323"/>
    </location>
</feature>
<dbReference type="InterPro" id="IPR013083">
    <property type="entry name" value="Znf_RING/FYVE/PHD"/>
</dbReference>
<feature type="compositionally biased region" description="Low complexity" evidence="13">
    <location>
        <begin position="909"/>
        <end position="923"/>
    </location>
</feature>
<evidence type="ECO:0000256" key="2">
    <source>
        <dbReference type="ARBA" id="ARBA00004123"/>
    </source>
</evidence>
<proteinExistence type="predicted"/>
<dbReference type="InterPro" id="IPR051657">
    <property type="entry name" value="RNF168/RNF169_E3_ubiq-ligase"/>
</dbReference>
<feature type="compositionally biased region" description="Basic residues" evidence="13">
    <location>
        <begin position="1025"/>
        <end position="1035"/>
    </location>
</feature>
<feature type="compositionally biased region" description="Basic and acidic residues" evidence="13">
    <location>
        <begin position="768"/>
        <end position="787"/>
    </location>
</feature>
<evidence type="ECO:0000256" key="7">
    <source>
        <dbReference type="ARBA" id="ARBA00022771"/>
    </source>
</evidence>
<evidence type="ECO:0000313" key="15">
    <source>
        <dbReference type="EMBL" id="KAK7090558.1"/>
    </source>
</evidence>
<feature type="region of interest" description="Disordered" evidence="13">
    <location>
        <begin position="799"/>
        <end position="989"/>
    </location>
</feature>
<dbReference type="GO" id="GO:0006302">
    <property type="term" value="P:double-strand break repair"/>
    <property type="evidence" value="ECO:0007669"/>
    <property type="project" value="TreeGrafter"/>
</dbReference>
<feature type="compositionally biased region" description="Polar residues" evidence="13">
    <location>
        <begin position="686"/>
        <end position="698"/>
    </location>
</feature>
<comment type="subcellular location">
    <subcellularLocation>
        <location evidence="2">Nucleus</location>
    </subcellularLocation>
</comment>
<keyword evidence="7 11" id="KW-0863">Zinc-finger</keyword>
<keyword evidence="9" id="KW-0862">Zinc</keyword>
<evidence type="ECO:0000256" key="4">
    <source>
        <dbReference type="ARBA" id="ARBA00022679"/>
    </source>
</evidence>
<evidence type="ECO:0000256" key="9">
    <source>
        <dbReference type="ARBA" id="ARBA00022833"/>
    </source>
</evidence>
<dbReference type="GO" id="GO:0008270">
    <property type="term" value="F:zinc ion binding"/>
    <property type="evidence" value="ECO:0007669"/>
    <property type="project" value="UniProtKB-KW"/>
</dbReference>
<feature type="compositionally biased region" description="Low complexity" evidence="13">
    <location>
        <begin position="828"/>
        <end position="838"/>
    </location>
</feature>
<evidence type="ECO:0000256" key="11">
    <source>
        <dbReference type="PROSITE-ProRule" id="PRU00175"/>
    </source>
</evidence>
<feature type="region of interest" description="Disordered" evidence="13">
    <location>
        <begin position="1002"/>
        <end position="1073"/>
    </location>
</feature>
<keyword evidence="10" id="KW-0539">Nucleus</keyword>
<dbReference type="PROSITE" id="PS50089">
    <property type="entry name" value="ZF_RING_2"/>
    <property type="match status" value="1"/>
</dbReference>
<feature type="domain" description="RING-type" evidence="14">
    <location>
        <begin position="22"/>
        <end position="61"/>
    </location>
</feature>
<dbReference type="GO" id="GO:0005634">
    <property type="term" value="C:nucleus"/>
    <property type="evidence" value="ECO:0007669"/>
    <property type="project" value="UniProtKB-SubCell"/>
</dbReference>
<evidence type="ECO:0000259" key="14">
    <source>
        <dbReference type="PROSITE" id="PS50089"/>
    </source>
</evidence>
<dbReference type="EC" id="2.3.2.27" evidence="3"/>
<dbReference type="Proteomes" id="UP001374579">
    <property type="component" value="Unassembled WGS sequence"/>
</dbReference>
<keyword evidence="4" id="KW-0808">Transferase</keyword>
<dbReference type="Gene3D" id="3.30.40.10">
    <property type="entry name" value="Zinc/RING finger domain, C3HC4 (zinc finger)"/>
    <property type="match status" value="1"/>
</dbReference>
<feature type="region of interest" description="Disordered" evidence="13">
    <location>
        <begin position="1087"/>
        <end position="1208"/>
    </location>
</feature>
<feature type="region of interest" description="Disordered" evidence="13">
    <location>
        <begin position="406"/>
        <end position="429"/>
    </location>
</feature>
<accession>A0AAN9G055</accession>
<feature type="region of interest" description="Disordered" evidence="13">
    <location>
        <begin position="614"/>
        <end position="725"/>
    </location>
</feature>
<evidence type="ECO:0000256" key="12">
    <source>
        <dbReference type="SAM" id="Coils"/>
    </source>
</evidence>
<feature type="region of interest" description="Disordered" evidence="13">
    <location>
        <begin position="522"/>
        <end position="577"/>
    </location>
</feature>
<dbReference type="SMART" id="SM00184">
    <property type="entry name" value="RING"/>
    <property type="match status" value="1"/>
</dbReference>
<reference evidence="15 16" key="1">
    <citation type="submission" date="2024-02" db="EMBL/GenBank/DDBJ databases">
        <title>Chromosome-scale genome assembly of the rough periwinkle Littorina saxatilis.</title>
        <authorList>
            <person name="De Jode A."/>
            <person name="Faria R."/>
            <person name="Formenti G."/>
            <person name="Sims Y."/>
            <person name="Smith T.P."/>
            <person name="Tracey A."/>
            <person name="Wood J.M.D."/>
            <person name="Zagrodzka Z.B."/>
            <person name="Johannesson K."/>
            <person name="Butlin R.K."/>
            <person name="Leder E.H."/>
        </authorList>
    </citation>
    <scope>NUCLEOTIDE SEQUENCE [LARGE SCALE GENOMIC DNA]</scope>
    <source>
        <strain evidence="15">Snail1</strain>
        <tissue evidence="15">Muscle</tissue>
    </source>
</reference>
<evidence type="ECO:0000256" key="8">
    <source>
        <dbReference type="ARBA" id="ARBA00022786"/>
    </source>
</evidence>